<feature type="domain" description="PAC" evidence="18">
    <location>
        <begin position="428"/>
        <end position="480"/>
    </location>
</feature>
<dbReference type="InterPro" id="IPR036641">
    <property type="entry name" value="HPT_dom_sf"/>
</dbReference>
<keyword evidence="4" id="KW-1003">Cell membrane</keyword>
<keyword evidence="21" id="KW-1185">Reference proteome</keyword>
<dbReference type="InterPro" id="IPR035965">
    <property type="entry name" value="PAS-like_dom_sf"/>
</dbReference>
<dbReference type="SMART" id="SM00388">
    <property type="entry name" value="HisKA"/>
    <property type="match status" value="1"/>
</dbReference>
<evidence type="ECO:0000256" key="1">
    <source>
        <dbReference type="ARBA" id="ARBA00000085"/>
    </source>
</evidence>
<dbReference type="FunFam" id="3.30.565.10:FF:000010">
    <property type="entry name" value="Sensor histidine kinase RcsC"/>
    <property type="match status" value="1"/>
</dbReference>
<keyword evidence="6 14" id="KW-0812">Transmembrane</keyword>
<accession>A0A4P2VKA4</accession>
<evidence type="ECO:0000256" key="13">
    <source>
        <dbReference type="PROSITE-ProRule" id="PRU00169"/>
    </source>
</evidence>
<evidence type="ECO:0000256" key="2">
    <source>
        <dbReference type="ARBA" id="ARBA00004651"/>
    </source>
</evidence>
<dbReference type="PROSITE" id="PS50109">
    <property type="entry name" value="HIS_KIN"/>
    <property type="match status" value="1"/>
</dbReference>
<evidence type="ECO:0000259" key="17">
    <source>
        <dbReference type="PROSITE" id="PS50112"/>
    </source>
</evidence>
<dbReference type="GO" id="GO:0005886">
    <property type="term" value="C:plasma membrane"/>
    <property type="evidence" value="ECO:0007669"/>
    <property type="project" value="UniProtKB-SubCell"/>
</dbReference>
<evidence type="ECO:0000256" key="10">
    <source>
        <dbReference type="ARBA" id="ARBA00023012"/>
    </source>
</evidence>
<feature type="transmembrane region" description="Helical" evidence="14">
    <location>
        <begin position="20"/>
        <end position="39"/>
    </location>
</feature>
<dbReference type="PROSITE" id="PS50110">
    <property type="entry name" value="RESPONSE_REGULATORY"/>
    <property type="match status" value="1"/>
</dbReference>
<evidence type="ECO:0000256" key="12">
    <source>
        <dbReference type="PROSITE-ProRule" id="PRU00110"/>
    </source>
</evidence>
<feature type="transmembrane region" description="Helical" evidence="14">
    <location>
        <begin position="156"/>
        <end position="179"/>
    </location>
</feature>
<dbReference type="GO" id="GO:0000155">
    <property type="term" value="F:phosphorelay sensor kinase activity"/>
    <property type="evidence" value="ECO:0007669"/>
    <property type="project" value="InterPro"/>
</dbReference>
<keyword evidence="9 14" id="KW-1133">Transmembrane helix</keyword>
<evidence type="ECO:0000256" key="6">
    <source>
        <dbReference type="ARBA" id="ARBA00022692"/>
    </source>
</evidence>
<keyword evidence="5 13" id="KW-0597">Phosphoprotein</keyword>
<dbReference type="InterPro" id="IPR036097">
    <property type="entry name" value="HisK_dim/P_sf"/>
</dbReference>
<keyword evidence="7" id="KW-0547">Nucleotide-binding</keyword>
<comment type="subcellular location">
    <subcellularLocation>
        <location evidence="2">Cell membrane</location>
        <topology evidence="2">Multi-pass membrane protein</topology>
    </subcellularLocation>
</comment>
<feature type="domain" description="HPt" evidence="19">
    <location>
        <begin position="889"/>
        <end position="982"/>
    </location>
</feature>
<dbReference type="InterPro" id="IPR003661">
    <property type="entry name" value="HisK_dim/P_dom"/>
</dbReference>
<dbReference type="InterPro" id="IPR000700">
    <property type="entry name" value="PAS-assoc_C"/>
</dbReference>
<evidence type="ECO:0000256" key="9">
    <source>
        <dbReference type="ARBA" id="ARBA00022989"/>
    </source>
</evidence>
<dbReference type="InterPro" id="IPR001789">
    <property type="entry name" value="Sig_transdc_resp-reg_receiver"/>
</dbReference>
<reference evidence="20 21" key="1">
    <citation type="submission" date="2018-12" db="EMBL/GenBank/DDBJ databases">
        <title>Rubrispira sanarue gen. nov., sp., nov., a member of the order Silvanigrellales, isolated from a brackish lake in Hamamatsu Japan.</title>
        <authorList>
            <person name="Maejima Y."/>
            <person name="Iino T."/>
            <person name="Muraguchi Y."/>
            <person name="Fukuda K."/>
            <person name="Nojiri H."/>
            <person name="Ohkuma M."/>
            <person name="Moriuchi R."/>
            <person name="Dohra H."/>
            <person name="Kimbara K."/>
            <person name="Shintani M."/>
        </authorList>
    </citation>
    <scope>NUCLEOTIDE SEQUENCE [LARGE SCALE GENOMIC DNA]</scope>
    <source>
        <strain evidence="20 21">RF1110005</strain>
    </source>
</reference>
<dbReference type="InterPro" id="IPR001610">
    <property type="entry name" value="PAC"/>
</dbReference>
<feature type="domain" description="Histidine kinase" evidence="15">
    <location>
        <begin position="498"/>
        <end position="719"/>
    </location>
</feature>
<dbReference type="SMART" id="SM00086">
    <property type="entry name" value="PAC"/>
    <property type="match status" value="1"/>
</dbReference>
<dbReference type="EMBL" id="AP019368">
    <property type="protein sequence ID" value="BBH52080.1"/>
    <property type="molecule type" value="Genomic_DNA"/>
</dbReference>
<dbReference type="Gene3D" id="3.40.50.2300">
    <property type="match status" value="1"/>
</dbReference>
<protein>
    <recommendedName>
        <fullName evidence="3">histidine kinase</fullName>
        <ecNumber evidence="3">2.7.13.3</ecNumber>
    </recommendedName>
</protein>
<dbReference type="PROSITE" id="PS50894">
    <property type="entry name" value="HPT"/>
    <property type="match status" value="1"/>
</dbReference>
<keyword evidence="10" id="KW-0902">Two-component regulatory system</keyword>
<feature type="domain" description="PAS" evidence="17">
    <location>
        <begin position="370"/>
        <end position="399"/>
    </location>
</feature>
<dbReference type="PANTHER" id="PTHR45339">
    <property type="entry name" value="HYBRID SIGNAL TRANSDUCTION HISTIDINE KINASE J"/>
    <property type="match status" value="1"/>
</dbReference>
<dbReference type="PROSITE" id="PS50113">
    <property type="entry name" value="PAC"/>
    <property type="match status" value="1"/>
</dbReference>
<dbReference type="SUPFAM" id="SSF47226">
    <property type="entry name" value="Histidine-containing phosphotransfer domain, HPT domain"/>
    <property type="match status" value="1"/>
</dbReference>
<dbReference type="InterPro" id="IPR036890">
    <property type="entry name" value="HATPase_C_sf"/>
</dbReference>
<comment type="catalytic activity">
    <reaction evidence="1">
        <text>ATP + protein L-histidine = ADP + protein N-phospho-L-histidine.</text>
        <dbReference type="EC" id="2.7.13.3"/>
    </reaction>
</comment>
<evidence type="ECO:0000259" key="18">
    <source>
        <dbReference type="PROSITE" id="PS50113"/>
    </source>
</evidence>
<dbReference type="Gene3D" id="3.30.565.10">
    <property type="entry name" value="Histidine kinase-like ATPase, C-terminal domain"/>
    <property type="match status" value="1"/>
</dbReference>
<evidence type="ECO:0000256" key="5">
    <source>
        <dbReference type="ARBA" id="ARBA00022553"/>
    </source>
</evidence>
<dbReference type="Proteomes" id="UP000291236">
    <property type="component" value="Chromosome"/>
</dbReference>
<dbReference type="PANTHER" id="PTHR45339:SF1">
    <property type="entry name" value="HYBRID SIGNAL TRANSDUCTION HISTIDINE KINASE J"/>
    <property type="match status" value="1"/>
</dbReference>
<dbReference type="OrthoDB" id="5289296at2"/>
<dbReference type="SUPFAM" id="SSF47384">
    <property type="entry name" value="Homodimeric domain of signal transducing histidine kinase"/>
    <property type="match status" value="1"/>
</dbReference>
<dbReference type="InterPro" id="IPR011006">
    <property type="entry name" value="CheY-like_superfamily"/>
</dbReference>
<dbReference type="InterPro" id="IPR008207">
    <property type="entry name" value="Sig_transdc_His_kin_Hpt_dom"/>
</dbReference>
<dbReference type="NCBIfam" id="TIGR00229">
    <property type="entry name" value="sensory_box"/>
    <property type="match status" value="1"/>
</dbReference>
<dbReference type="SUPFAM" id="SSF55785">
    <property type="entry name" value="PYP-like sensor domain (PAS domain)"/>
    <property type="match status" value="1"/>
</dbReference>
<evidence type="ECO:0000256" key="3">
    <source>
        <dbReference type="ARBA" id="ARBA00012438"/>
    </source>
</evidence>
<dbReference type="InterPro" id="IPR005467">
    <property type="entry name" value="His_kinase_dom"/>
</dbReference>
<dbReference type="SMART" id="SM00448">
    <property type="entry name" value="REC"/>
    <property type="match status" value="1"/>
</dbReference>
<organism evidence="20 21">
    <name type="scientific">Fluviispira sanaruensis</name>
    <dbReference type="NCBI Taxonomy" id="2493639"/>
    <lineage>
        <taxon>Bacteria</taxon>
        <taxon>Pseudomonadati</taxon>
        <taxon>Bdellovibrionota</taxon>
        <taxon>Oligoflexia</taxon>
        <taxon>Silvanigrellales</taxon>
        <taxon>Silvanigrellaceae</taxon>
        <taxon>Fluviispira</taxon>
    </lineage>
</organism>
<dbReference type="InterPro" id="IPR004358">
    <property type="entry name" value="Sig_transdc_His_kin-like_C"/>
</dbReference>
<dbReference type="PRINTS" id="PR00344">
    <property type="entry name" value="BCTRLSENSOR"/>
</dbReference>
<dbReference type="CDD" id="cd16922">
    <property type="entry name" value="HATPase_EvgS-ArcB-TorS-like"/>
    <property type="match status" value="1"/>
</dbReference>
<sequence>MLLRKSIENYVKNNSLNSYVTISVLFFLFAIISTSFYYFNKSFNSRYYADLLNERKSIIFLKEIKSKIDIYNAIHSSSEVNNSKEKILILDKKSIESFLQNENCSYLNSKISNSNIVISKNEIENYSKNVSKCINYINKINGENEIKFKESSRNIYYIEIVLIFIFFSLLVSFVMYGYFITNTVDKLIKNKLLFSKIDLTVANSQNISNAIEKIMKIIAVRMGFDMGIYWEIFDNKLVFKEIYTRNVELKDFFQEKKLNLTERKIIENIYDGENNIKSEENNIGKILFNKFSIKRRVLIPISFDGMNYGLYEYFGKKNSGLLQDAKLNLYKKISYYLGRIFFKNSSSVELSETRNLLEQLRFALDEAAIVAITDTNGTIKYVNDKFCEISGYSREELIGFNHRKINSGFHSKVFFKDLWSTILTGKVWHAEVKNKRKNGLFYWVDSTIVPIFDAENRIIQFIAIRFDITQKKEMEEVLFKAKDDAENTARSKGWFISTMSHEIRTPLNIILGMVNLLGDEIKSGKSKEYFDIINLTGKNLITILNDILDFSKIDDHKLELEKISFNIIDTIQECVSMFGIKAQEKNLIFKTDLDEKAPKWILGDPVRVKQVLINLLSNAIKFTERGSIIVQLRYLEEGKNSFVIKISVIDTGIGLKPDSLNKIFFSFSQAEGSTNRKYGGTGLGLAICKGISKAMGGDIFVKSSYGKGSTFSFAFKAKSGDPNQIVQKEQSIDTAMAIKFPLNILVADDSVNNQFVMCKFLEKLGYSPDIANNGKEVLKIVDSKEYDVIFMDCYMPELNGFETTQILYQTYQKKSLPWIIALTANVSLEDQNKCKETGMHDFIGKPFNMERIIDSLNRLISNKKFKDKFEENYYIALDKEKILNHFSGDWQILARYIELFFVYFPKMLSSIEEAIEKNEAKNLEISAHKLKGNVGSFFVNEITAELKKLEEMGNKGDLTAAHELFNKVKSKLNALLLVLKNFLETKH</sequence>
<evidence type="ECO:0000259" key="19">
    <source>
        <dbReference type="PROSITE" id="PS50894"/>
    </source>
</evidence>
<evidence type="ECO:0000256" key="7">
    <source>
        <dbReference type="ARBA" id="ARBA00022741"/>
    </source>
</evidence>
<dbReference type="AlphaFoldDB" id="A0A4P2VKA4"/>
<dbReference type="SMART" id="SM00387">
    <property type="entry name" value="HATPase_c"/>
    <property type="match status" value="1"/>
</dbReference>
<dbReference type="Pfam" id="PF01627">
    <property type="entry name" value="Hpt"/>
    <property type="match status" value="1"/>
</dbReference>
<dbReference type="Gene3D" id="3.30.450.20">
    <property type="entry name" value="PAS domain"/>
    <property type="match status" value="1"/>
</dbReference>
<gene>
    <name evidence="20" type="ORF">JCM31447_05170</name>
</gene>
<dbReference type="Pfam" id="PF13426">
    <property type="entry name" value="PAS_9"/>
    <property type="match status" value="1"/>
</dbReference>
<dbReference type="Pfam" id="PF02518">
    <property type="entry name" value="HATPase_c"/>
    <property type="match status" value="1"/>
</dbReference>
<dbReference type="KEGG" id="sbf:JCM31447_05170"/>
<dbReference type="CDD" id="cd00130">
    <property type="entry name" value="PAS"/>
    <property type="match status" value="1"/>
</dbReference>
<dbReference type="EC" id="2.7.13.3" evidence="3"/>
<evidence type="ECO:0000256" key="8">
    <source>
        <dbReference type="ARBA" id="ARBA00022840"/>
    </source>
</evidence>
<dbReference type="InterPro" id="IPR003594">
    <property type="entry name" value="HATPase_dom"/>
</dbReference>
<evidence type="ECO:0000259" key="16">
    <source>
        <dbReference type="PROSITE" id="PS50110"/>
    </source>
</evidence>
<dbReference type="SUPFAM" id="SSF55874">
    <property type="entry name" value="ATPase domain of HSP90 chaperone/DNA topoisomerase II/histidine kinase"/>
    <property type="match status" value="1"/>
</dbReference>
<evidence type="ECO:0000256" key="11">
    <source>
        <dbReference type="ARBA" id="ARBA00023136"/>
    </source>
</evidence>
<feature type="modified residue" description="Phosphohistidine" evidence="12">
    <location>
        <position position="928"/>
    </location>
</feature>
<dbReference type="SUPFAM" id="SSF52172">
    <property type="entry name" value="CheY-like"/>
    <property type="match status" value="1"/>
</dbReference>
<name>A0A4P2VKA4_FLUSA</name>
<evidence type="ECO:0000256" key="14">
    <source>
        <dbReference type="SAM" id="Phobius"/>
    </source>
</evidence>
<dbReference type="Gene3D" id="1.20.120.160">
    <property type="entry name" value="HPT domain"/>
    <property type="match status" value="1"/>
</dbReference>
<evidence type="ECO:0000313" key="20">
    <source>
        <dbReference type="EMBL" id="BBH52080.1"/>
    </source>
</evidence>
<dbReference type="Pfam" id="PF00512">
    <property type="entry name" value="HisKA"/>
    <property type="match status" value="1"/>
</dbReference>
<evidence type="ECO:0000256" key="4">
    <source>
        <dbReference type="ARBA" id="ARBA00022475"/>
    </source>
</evidence>
<evidence type="ECO:0000313" key="21">
    <source>
        <dbReference type="Proteomes" id="UP000291236"/>
    </source>
</evidence>
<dbReference type="CDD" id="cd17546">
    <property type="entry name" value="REC_hyHK_CKI1_RcsC-like"/>
    <property type="match status" value="1"/>
</dbReference>
<dbReference type="RefSeq" id="WP_130606215.1">
    <property type="nucleotide sequence ID" value="NZ_AP019368.1"/>
</dbReference>
<dbReference type="GO" id="GO:0005524">
    <property type="term" value="F:ATP binding"/>
    <property type="evidence" value="ECO:0007669"/>
    <property type="project" value="UniProtKB-KW"/>
</dbReference>
<feature type="modified residue" description="4-aspartylphosphate" evidence="13">
    <location>
        <position position="792"/>
    </location>
</feature>
<keyword evidence="8" id="KW-0067">ATP-binding</keyword>
<proteinExistence type="predicted"/>
<keyword evidence="11 14" id="KW-0472">Membrane</keyword>
<dbReference type="Gene3D" id="1.10.287.130">
    <property type="match status" value="1"/>
</dbReference>
<evidence type="ECO:0000259" key="15">
    <source>
        <dbReference type="PROSITE" id="PS50109"/>
    </source>
</evidence>
<dbReference type="CDD" id="cd00082">
    <property type="entry name" value="HisKA"/>
    <property type="match status" value="1"/>
</dbReference>
<dbReference type="PROSITE" id="PS50112">
    <property type="entry name" value="PAS"/>
    <property type="match status" value="1"/>
</dbReference>
<feature type="domain" description="Response regulatory" evidence="16">
    <location>
        <begin position="743"/>
        <end position="860"/>
    </location>
</feature>
<dbReference type="InterPro" id="IPR000014">
    <property type="entry name" value="PAS"/>
</dbReference>
<dbReference type="Pfam" id="PF00072">
    <property type="entry name" value="Response_reg"/>
    <property type="match status" value="1"/>
</dbReference>